<evidence type="ECO:0000313" key="2">
    <source>
        <dbReference type="Proteomes" id="UP000054270"/>
    </source>
</evidence>
<evidence type="ECO:0000313" key="1">
    <source>
        <dbReference type="EMBL" id="KJA18426.1"/>
    </source>
</evidence>
<dbReference type="OrthoDB" id="10255576at2759"/>
<dbReference type="PANTHER" id="PTHR32470">
    <property type="entry name" value="ADH DEHYDROGENASE [UBIQUINONE] 1 ALPHA SUBCOMPLEX ASSEMBLY FACTOR 2"/>
    <property type="match status" value="1"/>
</dbReference>
<evidence type="ECO:0008006" key="3">
    <source>
        <dbReference type="Google" id="ProtNLM"/>
    </source>
</evidence>
<dbReference type="Proteomes" id="UP000054270">
    <property type="component" value="Unassembled WGS sequence"/>
</dbReference>
<gene>
    <name evidence="1" type="ORF">HYPSUDRAFT_118544</name>
</gene>
<name>A0A0D2NNQ8_HYPSF</name>
<dbReference type="InterPro" id="IPR052618">
    <property type="entry name" value="ComplexI_NDUFA12"/>
</dbReference>
<sequence>SYTKRTVQYFEEEEVWRYISGGKRLPIQWSAWLTHTRKEPPTIEELEADIRRQLRLSANVARIEARDAAEAAQMLQMRQQ</sequence>
<protein>
    <recommendedName>
        <fullName evidence="3">NADH dehydrogenase [ubiquinone] 1 alpha subcomplex subunit</fullName>
    </recommendedName>
</protein>
<dbReference type="PANTHER" id="PTHR32470:SF2">
    <property type="entry name" value="NADH DEHYDROGENASE [UBIQUINONE] 1 ALPHA SUBCOMPLEX ASSEMBLY FACTOR 2"/>
    <property type="match status" value="1"/>
</dbReference>
<reference evidence="2" key="1">
    <citation type="submission" date="2014-04" db="EMBL/GenBank/DDBJ databases">
        <title>Evolutionary Origins and Diversification of the Mycorrhizal Mutualists.</title>
        <authorList>
            <consortium name="DOE Joint Genome Institute"/>
            <consortium name="Mycorrhizal Genomics Consortium"/>
            <person name="Kohler A."/>
            <person name="Kuo A."/>
            <person name="Nagy L.G."/>
            <person name="Floudas D."/>
            <person name="Copeland A."/>
            <person name="Barry K.W."/>
            <person name="Cichocki N."/>
            <person name="Veneault-Fourrey C."/>
            <person name="LaButti K."/>
            <person name="Lindquist E.A."/>
            <person name="Lipzen A."/>
            <person name="Lundell T."/>
            <person name="Morin E."/>
            <person name="Murat C."/>
            <person name="Riley R."/>
            <person name="Ohm R."/>
            <person name="Sun H."/>
            <person name="Tunlid A."/>
            <person name="Henrissat B."/>
            <person name="Grigoriev I.V."/>
            <person name="Hibbett D.S."/>
            <person name="Martin F."/>
        </authorList>
    </citation>
    <scope>NUCLEOTIDE SEQUENCE [LARGE SCALE GENOMIC DNA]</scope>
    <source>
        <strain evidence="2">FD-334 SS-4</strain>
    </source>
</reference>
<dbReference type="OMA" id="WLSHTRR"/>
<dbReference type="GO" id="GO:0005739">
    <property type="term" value="C:mitochondrion"/>
    <property type="evidence" value="ECO:0007669"/>
    <property type="project" value="TreeGrafter"/>
</dbReference>
<dbReference type="STRING" id="945553.A0A0D2NNQ8"/>
<feature type="non-terminal residue" evidence="1">
    <location>
        <position position="80"/>
    </location>
</feature>
<keyword evidence="2" id="KW-1185">Reference proteome</keyword>
<organism evidence="1 2">
    <name type="scientific">Hypholoma sublateritium (strain FD-334 SS-4)</name>
    <dbReference type="NCBI Taxonomy" id="945553"/>
    <lineage>
        <taxon>Eukaryota</taxon>
        <taxon>Fungi</taxon>
        <taxon>Dikarya</taxon>
        <taxon>Basidiomycota</taxon>
        <taxon>Agaricomycotina</taxon>
        <taxon>Agaricomycetes</taxon>
        <taxon>Agaricomycetidae</taxon>
        <taxon>Agaricales</taxon>
        <taxon>Agaricineae</taxon>
        <taxon>Strophariaceae</taxon>
        <taxon>Hypholoma</taxon>
    </lineage>
</organism>
<accession>A0A0D2NNQ8</accession>
<dbReference type="AlphaFoldDB" id="A0A0D2NNQ8"/>
<dbReference type="EMBL" id="KN817589">
    <property type="protein sequence ID" value="KJA18426.1"/>
    <property type="molecule type" value="Genomic_DNA"/>
</dbReference>
<dbReference type="GO" id="GO:0032981">
    <property type="term" value="P:mitochondrial respiratory chain complex I assembly"/>
    <property type="evidence" value="ECO:0007669"/>
    <property type="project" value="TreeGrafter"/>
</dbReference>
<feature type="non-terminal residue" evidence="1">
    <location>
        <position position="1"/>
    </location>
</feature>
<proteinExistence type="predicted"/>